<accession>A0A1Q6A3S1</accession>
<sequence length="468" mass="51394">MQACLLLGMHIAASAQSVAPNYVNPQKIEYQFDQRKLVKPSLSKMKADSFYQVYIHKINLNLYKVSINTADSTTSKALQMPTMTGLDLDGITKAIAGIKPASTSGIVNATVREGFNGSLGYSAHNQVINKVRSLSDSMQYYKKNLNSFLGRLTTIKNRIDDLFLNVYKYQLNQQQLHPTIGINPYSYATALEDVKKVRDSITNLQVEITTSQKKYAIFETNYKDEIAQNVGLTASDKAIIDSYTKMLTGCADAQTAITADKVMALLGGMINVENNASMEYQSLPFQFKKDQATVTITIEPRKPEYGLGTFKQDLVFPLQHRSYAAVGVSFYGATLHDEPYSIVGTPSRDSIHYAVKAEKTTKAEVGITTLLRLGTKFSDSSAAGAHFSIGPGISIASTIKPRLLTGIGFSFGEKHMFTFDVGAIFGYVDRLSSAVDMAKNNFTVKPDNVMISKLSGGVFGAIGYLYRF</sequence>
<evidence type="ECO:0000313" key="1">
    <source>
        <dbReference type="EMBL" id="OKS88659.1"/>
    </source>
</evidence>
<dbReference type="Proteomes" id="UP000186720">
    <property type="component" value="Unassembled WGS sequence"/>
</dbReference>
<dbReference type="EMBL" id="MPPL01000001">
    <property type="protein sequence ID" value="OKS88659.1"/>
    <property type="molecule type" value="Genomic_DNA"/>
</dbReference>
<dbReference type="STRING" id="1302689.RG47T_4131"/>
<gene>
    <name evidence="1" type="ORF">RG47T_4131</name>
</gene>
<organism evidence="1 2">
    <name type="scientific">Mucilaginibacter polytrichastri</name>
    <dbReference type="NCBI Taxonomy" id="1302689"/>
    <lineage>
        <taxon>Bacteria</taxon>
        <taxon>Pseudomonadati</taxon>
        <taxon>Bacteroidota</taxon>
        <taxon>Sphingobacteriia</taxon>
        <taxon>Sphingobacteriales</taxon>
        <taxon>Sphingobacteriaceae</taxon>
        <taxon>Mucilaginibacter</taxon>
    </lineage>
</organism>
<keyword evidence="2" id="KW-1185">Reference proteome</keyword>
<proteinExistence type="predicted"/>
<evidence type="ECO:0000313" key="2">
    <source>
        <dbReference type="Proteomes" id="UP000186720"/>
    </source>
</evidence>
<protein>
    <submittedName>
        <fullName evidence="1">Uncharacterized protein</fullName>
    </submittedName>
</protein>
<name>A0A1Q6A3S1_9SPHI</name>
<dbReference type="AlphaFoldDB" id="A0A1Q6A3S1"/>
<reference evidence="1 2" key="1">
    <citation type="submission" date="2016-11" db="EMBL/GenBank/DDBJ databases">
        <title>Whole Genome Sequencing of Mucilaginibacter polytrichastri RG4-7(T) isolated from the moss sample.</title>
        <authorList>
            <person name="Li Y."/>
        </authorList>
    </citation>
    <scope>NUCLEOTIDE SEQUENCE [LARGE SCALE GENOMIC DNA]</scope>
    <source>
        <strain evidence="1 2">RG4-7</strain>
    </source>
</reference>
<comment type="caution">
    <text evidence="1">The sequence shown here is derived from an EMBL/GenBank/DDBJ whole genome shotgun (WGS) entry which is preliminary data.</text>
</comment>